<proteinExistence type="predicted"/>
<accession>A0A1B2ICG2</accession>
<dbReference type="GeneID" id="29061711"/>
<gene>
    <name evidence="1" type="ORF">EARLPHILLIPIV_108</name>
</gene>
<evidence type="ECO:0000313" key="2">
    <source>
        <dbReference type="Proteomes" id="UP000201594"/>
    </source>
</evidence>
<dbReference type="RefSeq" id="YP_009278420.1">
    <property type="nucleotide sequence ID" value="NC_031007.1"/>
</dbReference>
<protein>
    <submittedName>
        <fullName evidence="1">Uncharacterized protein</fullName>
    </submittedName>
</protein>
<dbReference type="Proteomes" id="UP000201594">
    <property type="component" value="Segment"/>
</dbReference>
<dbReference type="OrthoDB" id="34985at10239"/>
<name>A0A1B2ICG2_9CAUD</name>
<sequence length="146" mass="17139">MLRSVYLEDQLMAHGAQGHQVDDFLKKARIIYRKNKRKQSAATHVNCEWQWDVKIGHGKNTIAYRLLDIDVLLRGTTIVMSHDTTFDSFDAIQLVIRNTTLRDIDQLNIYPPRYDAKRKQYYVRVSAKPNSFVYKSGARLYLRFSK</sequence>
<reference evidence="1 2" key="1">
    <citation type="submission" date="2016-06" db="EMBL/GenBank/DDBJ databases">
        <authorList>
            <person name="Kjaerup R.B."/>
            <person name="Dalgaard T.S."/>
            <person name="Juul-Madsen H.R."/>
        </authorList>
    </citation>
    <scope>NUCLEOTIDE SEQUENCE [LARGE SCALE GENOMIC DNA]</scope>
</reference>
<organism evidence="1 2">
    <name type="scientific">Erwinia phage vB_EamM_EarlPhillipIV</name>
    <dbReference type="NCBI Taxonomy" id="1883372"/>
    <lineage>
        <taxon>Viruses</taxon>
        <taxon>Duplodnaviria</taxon>
        <taxon>Heunggongvirae</taxon>
        <taxon>Uroviricota</taxon>
        <taxon>Caudoviricetes</taxon>
        <taxon>Chimalliviridae</taxon>
        <taxon>Derbicusvirus</taxon>
        <taxon>Derbicusvirus derbicus</taxon>
    </lineage>
</organism>
<evidence type="ECO:0000313" key="1">
    <source>
        <dbReference type="EMBL" id="ANZ48957.1"/>
    </source>
</evidence>
<dbReference type="KEGG" id="vg:29061711"/>
<dbReference type="EMBL" id="KX397367">
    <property type="protein sequence ID" value="ANZ48957.1"/>
    <property type="molecule type" value="Genomic_DNA"/>
</dbReference>